<name>A0A699KS38_TANCI</name>
<accession>A0A699KS38</accession>
<proteinExistence type="predicted"/>
<dbReference type="AlphaFoldDB" id="A0A699KS38"/>
<sequence length="107" mass="11627">MSPQSSKGILPLSGRGLNLQPHVRSLSSKELGSQRGSMSVKPSMVVNNEELDMSWIQSSHSSDPSSSNSVDSRSEWGSSSGKLDWAINKEESTFSFFGSPLEETPHE</sequence>
<evidence type="ECO:0000256" key="1">
    <source>
        <dbReference type="SAM" id="MobiDB-lite"/>
    </source>
</evidence>
<feature type="compositionally biased region" description="Polar residues" evidence="1">
    <location>
        <begin position="25"/>
        <end position="37"/>
    </location>
</feature>
<protein>
    <submittedName>
        <fullName evidence="2">Uncharacterized protein</fullName>
    </submittedName>
</protein>
<feature type="region of interest" description="Disordered" evidence="1">
    <location>
        <begin position="1"/>
        <end position="80"/>
    </location>
</feature>
<evidence type="ECO:0000313" key="2">
    <source>
        <dbReference type="EMBL" id="GFB08118.1"/>
    </source>
</evidence>
<feature type="non-terminal residue" evidence="2">
    <location>
        <position position="107"/>
    </location>
</feature>
<organism evidence="2">
    <name type="scientific">Tanacetum cinerariifolium</name>
    <name type="common">Dalmatian daisy</name>
    <name type="synonym">Chrysanthemum cinerariifolium</name>
    <dbReference type="NCBI Taxonomy" id="118510"/>
    <lineage>
        <taxon>Eukaryota</taxon>
        <taxon>Viridiplantae</taxon>
        <taxon>Streptophyta</taxon>
        <taxon>Embryophyta</taxon>
        <taxon>Tracheophyta</taxon>
        <taxon>Spermatophyta</taxon>
        <taxon>Magnoliopsida</taxon>
        <taxon>eudicotyledons</taxon>
        <taxon>Gunneridae</taxon>
        <taxon>Pentapetalae</taxon>
        <taxon>asterids</taxon>
        <taxon>campanulids</taxon>
        <taxon>Asterales</taxon>
        <taxon>Asteraceae</taxon>
        <taxon>Asteroideae</taxon>
        <taxon>Anthemideae</taxon>
        <taxon>Anthemidinae</taxon>
        <taxon>Tanacetum</taxon>
    </lineage>
</organism>
<gene>
    <name evidence="2" type="ORF">Tci_680089</name>
</gene>
<dbReference type="EMBL" id="BKCJ010547915">
    <property type="protein sequence ID" value="GFB08118.1"/>
    <property type="molecule type" value="Genomic_DNA"/>
</dbReference>
<feature type="compositionally biased region" description="Low complexity" evidence="1">
    <location>
        <begin position="54"/>
        <end position="71"/>
    </location>
</feature>
<reference evidence="2" key="1">
    <citation type="journal article" date="2019" name="Sci. Rep.">
        <title>Draft genome of Tanacetum cinerariifolium, the natural source of mosquito coil.</title>
        <authorList>
            <person name="Yamashiro T."/>
            <person name="Shiraishi A."/>
            <person name="Satake H."/>
            <person name="Nakayama K."/>
        </authorList>
    </citation>
    <scope>NUCLEOTIDE SEQUENCE</scope>
</reference>
<comment type="caution">
    <text evidence="2">The sequence shown here is derived from an EMBL/GenBank/DDBJ whole genome shotgun (WGS) entry which is preliminary data.</text>
</comment>